<dbReference type="GO" id="GO:0042773">
    <property type="term" value="P:ATP synthesis coupled electron transport"/>
    <property type="evidence" value="ECO:0007669"/>
    <property type="project" value="InterPro"/>
</dbReference>
<feature type="transmembrane region" description="Helical" evidence="6">
    <location>
        <begin position="414"/>
        <end position="436"/>
    </location>
</feature>
<keyword evidence="4 6" id="KW-0472">Membrane</keyword>
<feature type="domain" description="NADH:quinone oxidoreductase/Mrp antiporter transmembrane" evidence="7">
    <location>
        <begin position="129"/>
        <end position="424"/>
    </location>
</feature>
<evidence type="ECO:0000256" key="5">
    <source>
        <dbReference type="RuleBase" id="RU000320"/>
    </source>
</evidence>
<dbReference type="AlphaFoldDB" id="A0A1M6QFI5"/>
<dbReference type="EMBL" id="FRAA01000003">
    <property type="protein sequence ID" value="SHK19064.1"/>
    <property type="molecule type" value="Genomic_DNA"/>
</dbReference>
<dbReference type="GO" id="GO:0016020">
    <property type="term" value="C:membrane"/>
    <property type="evidence" value="ECO:0007669"/>
    <property type="project" value="UniProtKB-SubCell"/>
</dbReference>
<dbReference type="PRINTS" id="PR01434">
    <property type="entry name" value="NADHDHGNASE5"/>
</dbReference>
<feature type="transmembrane region" description="Helical" evidence="6">
    <location>
        <begin position="372"/>
        <end position="394"/>
    </location>
</feature>
<evidence type="ECO:0000256" key="6">
    <source>
        <dbReference type="SAM" id="Phobius"/>
    </source>
</evidence>
<evidence type="ECO:0000259" key="7">
    <source>
        <dbReference type="Pfam" id="PF00361"/>
    </source>
</evidence>
<feature type="transmembrane region" description="Helical" evidence="6">
    <location>
        <begin position="110"/>
        <end position="127"/>
    </location>
</feature>
<dbReference type="GO" id="GO:0015990">
    <property type="term" value="P:electron transport coupled proton transport"/>
    <property type="evidence" value="ECO:0007669"/>
    <property type="project" value="TreeGrafter"/>
</dbReference>
<feature type="transmembrane region" description="Helical" evidence="6">
    <location>
        <begin position="496"/>
        <end position="519"/>
    </location>
</feature>
<feature type="domain" description="NADH-Ubiquinone oxidoreductase (complex I) chain 5 N-terminal" evidence="8">
    <location>
        <begin position="63"/>
        <end position="113"/>
    </location>
</feature>
<dbReference type="PANTHER" id="PTHR42829">
    <property type="entry name" value="NADH-UBIQUINONE OXIDOREDUCTASE CHAIN 5"/>
    <property type="match status" value="1"/>
</dbReference>
<name>A0A1M6QFI5_REIAG</name>
<keyword evidence="2 5" id="KW-0812">Transmembrane</keyword>
<evidence type="ECO:0000256" key="4">
    <source>
        <dbReference type="ARBA" id="ARBA00023136"/>
    </source>
</evidence>
<dbReference type="Proteomes" id="UP000184474">
    <property type="component" value="Unassembled WGS sequence"/>
</dbReference>
<evidence type="ECO:0000256" key="3">
    <source>
        <dbReference type="ARBA" id="ARBA00022989"/>
    </source>
</evidence>
<dbReference type="Gene3D" id="1.20.5.2700">
    <property type="match status" value="1"/>
</dbReference>
<feature type="transmembrane region" description="Helical" evidence="6">
    <location>
        <begin position="301"/>
        <end position="327"/>
    </location>
</feature>
<evidence type="ECO:0000313" key="9">
    <source>
        <dbReference type="EMBL" id="SHK19064.1"/>
    </source>
</evidence>
<gene>
    <name evidence="9" type="ORF">SAMN04488028_103309</name>
</gene>
<feature type="transmembrane region" description="Helical" evidence="6">
    <location>
        <begin position="456"/>
        <end position="476"/>
    </location>
</feature>
<reference evidence="10" key="1">
    <citation type="submission" date="2016-11" db="EMBL/GenBank/DDBJ databases">
        <authorList>
            <person name="Varghese N."/>
            <person name="Submissions S."/>
        </authorList>
    </citation>
    <scope>NUCLEOTIDE SEQUENCE [LARGE SCALE GENOMIC DNA]</scope>
    <source>
        <strain evidence="10">DSM 26134</strain>
    </source>
</reference>
<organism evidence="9 10">
    <name type="scientific">Reichenbachiella agariperforans</name>
    <dbReference type="NCBI Taxonomy" id="156994"/>
    <lineage>
        <taxon>Bacteria</taxon>
        <taxon>Pseudomonadati</taxon>
        <taxon>Bacteroidota</taxon>
        <taxon>Cytophagia</taxon>
        <taxon>Cytophagales</taxon>
        <taxon>Reichenbachiellaceae</taxon>
        <taxon>Reichenbachiella</taxon>
    </lineage>
</organism>
<dbReference type="InterPro" id="IPR018393">
    <property type="entry name" value="NADHpl_OxRdtase_5_subgr"/>
</dbReference>
<dbReference type="GO" id="GO:0008137">
    <property type="term" value="F:NADH dehydrogenase (ubiquinone) activity"/>
    <property type="evidence" value="ECO:0007669"/>
    <property type="project" value="InterPro"/>
</dbReference>
<proteinExistence type="predicted"/>
<dbReference type="NCBIfam" id="TIGR01974">
    <property type="entry name" value="NDH_I_L"/>
    <property type="match status" value="1"/>
</dbReference>
<dbReference type="RefSeq" id="WP_073122382.1">
    <property type="nucleotide sequence ID" value="NZ_FRAA01000003.1"/>
</dbReference>
<dbReference type="GO" id="GO:0003954">
    <property type="term" value="F:NADH dehydrogenase activity"/>
    <property type="evidence" value="ECO:0007669"/>
    <property type="project" value="TreeGrafter"/>
</dbReference>
<feature type="transmembrane region" description="Helical" evidence="6">
    <location>
        <begin position="133"/>
        <end position="154"/>
    </location>
</feature>
<keyword evidence="10" id="KW-1185">Reference proteome</keyword>
<evidence type="ECO:0000259" key="8">
    <source>
        <dbReference type="Pfam" id="PF00662"/>
    </source>
</evidence>
<accession>A0A1M6QFI5</accession>
<feature type="transmembrane region" description="Helical" evidence="6">
    <location>
        <begin position="76"/>
        <end position="98"/>
    </location>
</feature>
<sequence>MVDLNSILMLAILLLPLVGGLLAYMAGNRGGGVTIATVFAAVLGIAVWSFLTIPAGTNLQADWIRLGEYSFAVGLWYDQLTGIMVMVVALIALLVAVFSMEYMKHDESRARYFGLLGLFAFSMYGIVLSSNLLLTFVFWELVGFSSYLLIGFWFDQVKPPLSSFKAFVMNKVGDAGFLLGIFVLYAYFKTLNIAELLVLAEAGLDIPDAMLFMAGLGLFLAAVGKSAQFPLQTWLPDAMTGPTPVSALIHAATMVAAGVYLLVRVFPLLSPDVLQLIGVIGGVTAFTGAFAAFAQNDIKKILAYSTVSQLGYMVMAIGAGFPVAAFFHLVTHAFFKAGLFLCAGSIIHYFHETNHDHDFDAQDIRNMGGLRAVLPITFVTFTICTLSLAGIPLFSGFLSKELVIGGILSSDLPSIVSIFALVSVFMTAAYMGRLYFRVFFGTQVKSRFVENIKMKLPLMVLTALSFWAVFTLNPFGSHNGVTDSLAQIIFNPEMAHYTWLPILSVVLAVSGILVAYLYVEKGMLVKPVSASKKIWGGLSANNFYLDYFHRKIVAGGAMKGASFLFFFDKKILDRLIDLLAKAEVVFAHFVGLIDKHVVDGLVKLLAWTARFAGGRTRKLQSGNVQMYFVWALFGLLIIVYFLT</sequence>
<evidence type="ECO:0000256" key="1">
    <source>
        <dbReference type="ARBA" id="ARBA00004127"/>
    </source>
</evidence>
<feature type="transmembrane region" description="Helical" evidence="6">
    <location>
        <begin position="33"/>
        <end position="56"/>
    </location>
</feature>
<protein>
    <submittedName>
        <fullName evidence="9">NADH-quinone oxidoreductase subunit L</fullName>
    </submittedName>
</protein>
<feature type="transmembrane region" description="Helical" evidence="6">
    <location>
        <begin position="624"/>
        <end position="642"/>
    </location>
</feature>
<feature type="transmembrane region" description="Helical" evidence="6">
    <location>
        <begin position="273"/>
        <end position="294"/>
    </location>
</feature>
<feature type="transmembrane region" description="Helical" evidence="6">
    <location>
        <begin position="206"/>
        <end position="224"/>
    </location>
</feature>
<evidence type="ECO:0000256" key="2">
    <source>
        <dbReference type="ARBA" id="ARBA00022692"/>
    </source>
</evidence>
<dbReference type="InterPro" id="IPR001516">
    <property type="entry name" value="Proton_antipo_N"/>
</dbReference>
<dbReference type="STRING" id="156994.SAMN04488028_103309"/>
<feature type="transmembrane region" description="Helical" evidence="6">
    <location>
        <begin position="333"/>
        <end position="351"/>
    </location>
</feature>
<dbReference type="PANTHER" id="PTHR42829:SF2">
    <property type="entry name" value="NADH-UBIQUINONE OXIDOREDUCTASE CHAIN 5"/>
    <property type="match status" value="1"/>
</dbReference>
<evidence type="ECO:0000313" key="10">
    <source>
        <dbReference type="Proteomes" id="UP000184474"/>
    </source>
</evidence>
<dbReference type="InterPro" id="IPR003945">
    <property type="entry name" value="NU5C-like"/>
</dbReference>
<feature type="transmembrane region" description="Helical" evidence="6">
    <location>
        <begin position="175"/>
        <end position="194"/>
    </location>
</feature>
<feature type="transmembrane region" description="Helical" evidence="6">
    <location>
        <begin position="245"/>
        <end position="267"/>
    </location>
</feature>
<dbReference type="GO" id="GO:0012505">
    <property type="term" value="C:endomembrane system"/>
    <property type="evidence" value="ECO:0007669"/>
    <property type="project" value="UniProtKB-SubCell"/>
</dbReference>
<feature type="transmembrane region" description="Helical" evidence="6">
    <location>
        <begin position="6"/>
        <end position="26"/>
    </location>
</feature>
<dbReference type="Pfam" id="PF00662">
    <property type="entry name" value="Proton_antipo_N"/>
    <property type="match status" value="1"/>
</dbReference>
<keyword evidence="3 6" id="KW-1133">Transmembrane helix</keyword>
<dbReference type="InterPro" id="IPR001750">
    <property type="entry name" value="ND/Mrp_TM"/>
</dbReference>
<comment type="subcellular location">
    <subcellularLocation>
        <location evidence="1">Endomembrane system</location>
        <topology evidence="1">Multi-pass membrane protein</topology>
    </subcellularLocation>
    <subcellularLocation>
        <location evidence="5">Membrane</location>
        <topology evidence="5">Multi-pass membrane protein</topology>
    </subcellularLocation>
</comment>
<dbReference type="Pfam" id="PF00361">
    <property type="entry name" value="Proton_antipo_M"/>
    <property type="match status" value="1"/>
</dbReference>